<name>A0A3N0YLG7_ANAGA</name>
<evidence type="ECO:0000259" key="5">
    <source>
        <dbReference type="PROSITE" id="PS50808"/>
    </source>
</evidence>
<dbReference type="EMBL" id="RJVU01036174">
    <property type="protein sequence ID" value="ROL47029.1"/>
    <property type="molecule type" value="Genomic_DNA"/>
</dbReference>
<dbReference type="PANTHER" id="PTHR47501:SF5">
    <property type="entry name" value="HAT C-TERMINAL DIMERISATION DOMAIN-CONTAINING PROTEIN"/>
    <property type="match status" value="1"/>
</dbReference>
<evidence type="ECO:0000256" key="3">
    <source>
        <dbReference type="ARBA" id="ARBA00022833"/>
    </source>
</evidence>
<dbReference type="OrthoDB" id="8772022at2759"/>
<keyword evidence="7" id="KW-1185">Reference proteome</keyword>
<organism evidence="6 7">
    <name type="scientific">Anabarilius grahami</name>
    <name type="common">Kanglang fish</name>
    <name type="synonym">Barilius grahami</name>
    <dbReference type="NCBI Taxonomy" id="495550"/>
    <lineage>
        <taxon>Eukaryota</taxon>
        <taxon>Metazoa</taxon>
        <taxon>Chordata</taxon>
        <taxon>Craniata</taxon>
        <taxon>Vertebrata</taxon>
        <taxon>Euteleostomi</taxon>
        <taxon>Actinopterygii</taxon>
        <taxon>Neopterygii</taxon>
        <taxon>Teleostei</taxon>
        <taxon>Ostariophysi</taxon>
        <taxon>Cypriniformes</taxon>
        <taxon>Xenocyprididae</taxon>
        <taxon>Xenocypridinae</taxon>
        <taxon>Xenocypridinae incertae sedis</taxon>
        <taxon>Anabarilius</taxon>
    </lineage>
</organism>
<reference evidence="6 7" key="1">
    <citation type="submission" date="2018-10" db="EMBL/GenBank/DDBJ databases">
        <title>Genome assembly for a Yunnan-Guizhou Plateau 3E fish, Anabarilius grahami (Regan), and its evolutionary and genetic applications.</title>
        <authorList>
            <person name="Jiang W."/>
        </authorList>
    </citation>
    <scope>NUCLEOTIDE SEQUENCE [LARGE SCALE GENOMIC DNA]</scope>
    <source>
        <strain evidence="6">AG-KIZ</strain>
        <tissue evidence="6">Muscle</tissue>
    </source>
</reference>
<evidence type="ECO:0000313" key="7">
    <source>
        <dbReference type="Proteomes" id="UP000281406"/>
    </source>
</evidence>
<dbReference type="InterPro" id="IPR003656">
    <property type="entry name" value="Znf_BED"/>
</dbReference>
<dbReference type="InterPro" id="IPR012337">
    <property type="entry name" value="RNaseH-like_sf"/>
</dbReference>
<dbReference type="PROSITE" id="PS50808">
    <property type="entry name" value="ZF_BED"/>
    <property type="match status" value="1"/>
</dbReference>
<evidence type="ECO:0000256" key="4">
    <source>
        <dbReference type="PROSITE-ProRule" id="PRU00027"/>
    </source>
</evidence>
<keyword evidence="2 4" id="KW-0863">Zinc-finger</keyword>
<keyword evidence="3" id="KW-0862">Zinc</keyword>
<dbReference type="GO" id="GO:0003677">
    <property type="term" value="F:DNA binding"/>
    <property type="evidence" value="ECO:0007669"/>
    <property type="project" value="InterPro"/>
</dbReference>
<dbReference type="AlphaFoldDB" id="A0A3N0YLG7"/>
<accession>A0A3N0YLG7</accession>
<protein>
    <recommendedName>
        <fullName evidence="5">BED-type domain-containing protein</fullName>
    </recommendedName>
</protein>
<feature type="domain" description="BED-type" evidence="5">
    <location>
        <begin position="12"/>
        <end position="74"/>
    </location>
</feature>
<keyword evidence="1" id="KW-0479">Metal-binding</keyword>
<comment type="caution">
    <text evidence="6">The sequence shown here is derived from an EMBL/GenBank/DDBJ whole genome shotgun (WGS) entry which is preliminary data.</text>
</comment>
<evidence type="ECO:0000313" key="6">
    <source>
        <dbReference type="EMBL" id="ROL47029.1"/>
    </source>
</evidence>
<sequence length="279" mass="31595">MSQSTIGNADTGEEEHPWPHIESMFTLVKVRNSSYILRCLLCLPKQTDISAFKNSTSNLRKHVARVHPNKLSKYTDFIENHRKRKSSSSSDTSVKNAKITAFSAPGRVTQATLDKMVLNFVWESSVHMGLLLPTLYQLRDKLKRLESSCKMCTSLVHTLKQGIQKRFGDVMKEPELIAAAILLPRFRTSWTTEENIVNTGLDYIRNHLDTDLDDITSTNSSLSDEDDFFASMELGKSQVGELERAFLATVEKIIVNCSVAKLVFFSSLNEDHRNESIMF</sequence>
<dbReference type="PANTHER" id="PTHR47501">
    <property type="entry name" value="TRANSPOSASE-RELATED"/>
    <property type="match status" value="1"/>
</dbReference>
<gene>
    <name evidence="6" type="ORF">DPX16_20681</name>
</gene>
<dbReference type="Proteomes" id="UP000281406">
    <property type="component" value="Unassembled WGS sequence"/>
</dbReference>
<proteinExistence type="predicted"/>
<dbReference type="SUPFAM" id="SSF53098">
    <property type="entry name" value="Ribonuclease H-like"/>
    <property type="match status" value="1"/>
</dbReference>
<evidence type="ECO:0000256" key="2">
    <source>
        <dbReference type="ARBA" id="ARBA00022771"/>
    </source>
</evidence>
<dbReference type="GO" id="GO:0008270">
    <property type="term" value="F:zinc ion binding"/>
    <property type="evidence" value="ECO:0007669"/>
    <property type="project" value="UniProtKB-KW"/>
</dbReference>
<evidence type="ECO:0000256" key="1">
    <source>
        <dbReference type="ARBA" id="ARBA00022723"/>
    </source>
</evidence>